<dbReference type="Proteomes" id="UP000326837">
    <property type="component" value="Chromosome"/>
</dbReference>
<feature type="domain" description="Response regulatory" evidence="2">
    <location>
        <begin position="6"/>
        <end position="117"/>
    </location>
</feature>
<keyword evidence="1" id="KW-0597">Phosphoprotein</keyword>
<dbReference type="InterPro" id="IPR001789">
    <property type="entry name" value="Sig_transdc_resp-reg_receiver"/>
</dbReference>
<dbReference type="EMBL" id="AP021861">
    <property type="protein sequence ID" value="BBO32410.1"/>
    <property type="molecule type" value="Genomic_DNA"/>
</dbReference>
<dbReference type="GO" id="GO:0000160">
    <property type="term" value="P:phosphorelay signal transduction system"/>
    <property type="evidence" value="ECO:0007669"/>
    <property type="project" value="InterPro"/>
</dbReference>
<gene>
    <name evidence="3" type="ORF">PLANPX_2022</name>
</gene>
<evidence type="ECO:0000313" key="3">
    <source>
        <dbReference type="EMBL" id="BBO32410.1"/>
    </source>
</evidence>
<sequence length="121" mass="13002">MSPTARVLIVDRSRESRDVLCSLLARSGAEVLEARETSRAAQLAAAAQPDLIVVDAEPTHGICEDSAARLVAAAARNDAPIVVLGAFKRSASRFPTAEFVAKPYQYPALIRRIEELLGSRT</sequence>
<proteinExistence type="predicted"/>
<protein>
    <recommendedName>
        <fullName evidence="2">Response regulatory domain-containing protein</fullName>
    </recommendedName>
</protein>
<dbReference type="Gene3D" id="3.40.50.2300">
    <property type="match status" value="1"/>
</dbReference>
<dbReference type="SUPFAM" id="SSF52172">
    <property type="entry name" value="CheY-like"/>
    <property type="match status" value="1"/>
</dbReference>
<organism evidence="3 4">
    <name type="scientific">Lacipirellula parvula</name>
    <dbReference type="NCBI Taxonomy" id="2650471"/>
    <lineage>
        <taxon>Bacteria</taxon>
        <taxon>Pseudomonadati</taxon>
        <taxon>Planctomycetota</taxon>
        <taxon>Planctomycetia</taxon>
        <taxon>Pirellulales</taxon>
        <taxon>Lacipirellulaceae</taxon>
        <taxon>Lacipirellula</taxon>
    </lineage>
</organism>
<dbReference type="InterPro" id="IPR011006">
    <property type="entry name" value="CheY-like_superfamily"/>
</dbReference>
<evidence type="ECO:0000313" key="4">
    <source>
        <dbReference type="Proteomes" id="UP000326837"/>
    </source>
</evidence>
<evidence type="ECO:0000259" key="2">
    <source>
        <dbReference type="PROSITE" id="PS50110"/>
    </source>
</evidence>
<dbReference type="KEGG" id="lpav:PLANPX_2022"/>
<dbReference type="RefSeq" id="WP_172991943.1">
    <property type="nucleotide sequence ID" value="NZ_AP021861.1"/>
</dbReference>
<dbReference type="AlphaFoldDB" id="A0A5K7X740"/>
<reference evidence="4" key="1">
    <citation type="submission" date="2019-10" db="EMBL/GenBank/DDBJ databases">
        <title>Lacipirellula parvula gen. nov., sp. nov., representing a lineage of planctomycetes widespread in freshwater anoxic habitats, and description of the family Lacipirellulaceae.</title>
        <authorList>
            <person name="Dedysh S.N."/>
            <person name="Kulichevskaya I.S."/>
            <person name="Beletsky A.V."/>
            <person name="Rakitin A.L."/>
            <person name="Mardanov A.V."/>
            <person name="Ivanova A.A."/>
            <person name="Saltykova V.X."/>
            <person name="Rijpstra W.I.C."/>
            <person name="Sinninghe Damste J.S."/>
            <person name="Ravin N.V."/>
        </authorList>
    </citation>
    <scope>NUCLEOTIDE SEQUENCE [LARGE SCALE GENOMIC DNA]</scope>
    <source>
        <strain evidence="4">PX69</strain>
    </source>
</reference>
<accession>A0A5K7X740</accession>
<keyword evidence="4" id="KW-1185">Reference proteome</keyword>
<feature type="modified residue" description="4-aspartylphosphate" evidence="1">
    <location>
        <position position="55"/>
    </location>
</feature>
<name>A0A5K7X740_9BACT</name>
<dbReference type="PROSITE" id="PS50110">
    <property type="entry name" value="RESPONSE_REGULATORY"/>
    <property type="match status" value="1"/>
</dbReference>
<evidence type="ECO:0000256" key="1">
    <source>
        <dbReference type="PROSITE-ProRule" id="PRU00169"/>
    </source>
</evidence>